<dbReference type="AlphaFoldDB" id="A0A0G4FCB6"/>
<dbReference type="Proteomes" id="UP000041254">
    <property type="component" value="Unassembled WGS sequence"/>
</dbReference>
<dbReference type="VEuPathDB" id="CryptoDB:Vbra_15069"/>
<dbReference type="Pfam" id="PF04724">
    <property type="entry name" value="Glyco_transf_17"/>
    <property type="match status" value="1"/>
</dbReference>
<dbReference type="InParanoid" id="A0A0G4FCB6"/>
<evidence type="ECO:0000256" key="2">
    <source>
        <dbReference type="SAM" id="Phobius"/>
    </source>
</evidence>
<dbReference type="InterPro" id="IPR006813">
    <property type="entry name" value="Glyco_trans_17"/>
</dbReference>
<keyword evidence="2" id="KW-0472">Membrane</keyword>
<dbReference type="PhylomeDB" id="A0A0G4FCB6"/>
<protein>
    <submittedName>
        <fullName evidence="3">Uncharacterized protein</fullName>
    </submittedName>
</protein>
<dbReference type="PANTHER" id="PTHR12224:SF0">
    <property type="entry name" value="BETA-1,4-MANNOSYL-GLYCOPROTEIN 4-BETA-N-ACETYLGLUCOSAMINYLTRANSFERASE"/>
    <property type="match status" value="1"/>
</dbReference>
<keyword evidence="2" id="KW-1133">Transmembrane helix</keyword>
<gene>
    <name evidence="3" type="ORF">Vbra_15069</name>
</gene>
<accession>A0A0G4FCB6</accession>
<keyword evidence="4" id="KW-1185">Reference proteome</keyword>
<dbReference type="GO" id="GO:0003830">
    <property type="term" value="F:beta-1,4-mannosylglycoprotein 4-beta-N-acetylglucosaminyltransferase activity"/>
    <property type="evidence" value="ECO:0007669"/>
    <property type="project" value="InterPro"/>
</dbReference>
<dbReference type="GO" id="GO:0006044">
    <property type="term" value="P:N-acetylglucosamine metabolic process"/>
    <property type="evidence" value="ECO:0007669"/>
    <property type="project" value="TreeGrafter"/>
</dbReference>
<dbReference type="PANTHER" id="PTHR12224">
    <property type="entry name" value="BETA-1,4-MANNOSYL-GLYCOPROTEIN BETA-1,4-N-ACETYLGLUCOSAMINYL-TRANSFERASE"/>
    <property type="match status" value="1"/>
</dbReference>
<keyword evidence="2" id="KW-0812">Transmembrane</keyword>
<feature type="compositionally biased region" description="Basic and acidic residues" evidence="1">
    <location>
        <begin position="47"/>
        <end position="56"/>
    </location>
</feature>
<name>A0A0G4FCB6_VITBC</name>
<reference evidence="3 4" key="1">
    <citation type="submission" date="2014-11" db="EMBL/GenBank/DDBJ databases">
        <authorList>
            <person name="Zhu J."/>
            <person name="Qi W."/>
            <person name="Song R."/>
        </authorList>
    </citation>
    <scope>NUCLEOTIDE SEQUENCE [LARGE SCALE GENOMIC DNA]</scope>
</reference>
<organism evidence="3 4">
    <name type="scientific">Vitrella brassicaformis (strain CCMP3155)</name>
    <dbReference type="NCBI Taxonomy" id="1169540"/>
    <lineage>
        <taxon>Eukaryota</taxon>
        <taxon>Sar</taxon>
        <taxon>Alveolata</taxon>
        <taxon>Colpodellida</taxon>
        <taxon>Vitrellaceae</taxon>
        <taxon>Vitrella</taxon>
    </lineage>
</organism>
<dbReference type="OrthoDB" id="6474464at2759"/>
<feature type="transmembrane region" description="Helical" evidence="2">
    <location>
        <begin position="65"/>
        <end position="85"/>
    </location>
</feature>
<evidence type="ECO:0000313" key="3">
    <source>
        <dbReference type="EMBL" id="CEM10843.1"/>
    </source>
</evidence>
<evidence type="ECO:0000313" key="4">
    <source>
        <dbReference type="Proteomes" id="UP000041254"/>
    </source>
</evidence>
<proteinExistence type="predicted"/>
<evidence type="ECO:0000256" key="1">
    <source>
        <dbReference type="SAM" id="MobiDB-lite"/>
    </source>
</evidence>
<dbReference type="EMBL" id="CDMY01000405">
    <property type="protein sequence ID" value="CEM10843.1"/>
    <property type="molecule type" value="Genomic_DNA"/>
</dbReference>
<dbReference type="GO" id="GO:0016020">
    <property type="term" value="C:membrane"/>
    <property type="evidence" value="ECO:0007669"/>
    <property type="project" value="InterPro"/>
</dbReference>
<feature type="region of interest" description="Disordered" evidence="1">
    <location>
        <begin position="1"/>
        <end position="56"/>
    </location>
</feature>
<sequence>MRDGRNTSDSDSDSSTDDLIYLAPPDPNEPASRKKDLTQADLPPQPQREHVAGKALDHNAKKRNLVLSIAAGTFLLFILGHRVLYGPLGPDLLDSSFYDRISTIPSSLREPPRLHVKTSTAVPEAMGAGAAEPEESGGSFYPSYVGALEHLDWADIPKRAYRPKAPHELQQVVLDAMTTYVMAPPLQPLNTTCGPPANYTTFTEADCSANDRHLGMFTGKALAEPRRIVAVFYFGYDLDIAEIRFEELRHVVDLFVVGESRISTTGLAKPLVMKEALESNARFAHLKDRIMAIELDKATMEGQSSKCPHQESQSCWATQSWARDEVMRQFLKRNEDEGYRYLRHDHDIVIMSDSDEIPAGDVVKLVRHCERVDPAAKSGFAILSWAGHFNLVFSRFKDIHMQLNLDHASIPRISVVPFVVAKSEGFVYRASGPHMLYGGWHLTDYAFQPFLFLKFTSYGEGFGQIYAQDSPAFGESLFGSGLSNMPADIYNRIPPEQRGPAQRLLSAIQRVLWGRPIASSNRRALRRRLLEGTDKSAAAVLSSLRDTNRSLSVWEARVEWAQRRLWHEGWTRDFMPRYVPPDQLGPEYDILKVRQLPWFVACNPHRYPVLLGGTDPRYFVDGRGPRVYRNGEHIHVANLSEWKEVMGWRS</sequence>